<dbReference type="Proteomes" id="UP001501195">
    <property type="component" value="Unassembled WGS sequence"/>
</dbReference>
<dbReference type="PANTHER" id="PTHR30160:SF1">
    <property type="entry name" value="LIPOPOLYSACCHARIDE 1,2-N-ACETYLGLUCOSAMINETRANSFERASE-RELATED"/>
    <property type="match status" value="1"/>
</dbReference>
<dbReference type="Gene3D" id="3.40.50.2000">
    <property type="entry name" value="Glycogen Phosphorylase B"/>
    <property type="match status" value="2"/>
</dbReference>
<dbReference type="InterPro" id="IPR051199">
    <property type="entry name" value="LPS_LOS_Heptosyltrfase"/>
</dbReference>
<name>A0ABP8VE62_9ACTN</name>
<keyword evidence="2" id="KW-0808">Transferase</keyword>
<comment type="caution">
    <text evidence="3">The sequence shown here is derived from an EMBL/GenBank/DDBJ whole genome shotgun (WGS) entry which is preliminary data.</text>
</comment>
<dbReference type="Pfam" id="PF01075">
    <property type="entry name" value="Glyco_transf_9"/>
    <property type="match status" value="1"/>
</dbReference>
<dbReference type="CDD" id="cd03789">
    <property type="entry name" value="GT9_LPS_heptosyltransferase"/>
    <property type="match status" value="1"/>
</dbReference>
<dbReference type="SUPFAM" id="SSF53756">
    <property type="entry name" value="UDP-Glycosyltransferase/glycogen phosphorylase"/>
    <property type="match status" value="1"/>
</dbReference>
<organism evidence="3 4">
    <name type="scientific">Kineococcus glutinatus</name>
    <dbReference type="NCBI Taxonomy" id="1070872"/>
    <lineage>
        <taxon>Bacteria</taxon>
        <taxon>Bacillati</taxon>
        <taxon>Actinomycetota</taxon>
        <taxon>Actinomycetes</taxon>
        <taxon>Kineosporiales</taxon>
        <taxon>Kineosporiaceae</taxon>
        <taxon>Kineococcus</taxon>
    </lineage>
</organism>
<reference evidence="4" key="1">
    <citation type="journal article" date="2019" name="Int. J. Syst. Evol. Microbiol.">
        <title>The Global Catalogue of Microorganisms (GCM) 10K type strain sequencing project: providing services to taxonomists for standard genome sequencing and annotation.</title>
        <authorList>
            <consortium name="The Broad Institute Genomics Platform"/>
            <consortium name="The Broad Institute Genome Sequencing Center for Infectious Disease"/>
            <person name="Wu L."/>
            <person name="Ma J."/>
        </authorList>
    </citation>
    <scope>NUCLEOTIDE SEQUENCE [LARGE SCALE GENOMIC DNA]</scope>
    <source>
        <strain evidence="4">JCM 18126</strain>
    </source>
</reference>
<accession>A0ABP8VE62</accession>
<dbReference type="InterPro" id="IPR002201">
    <property type="entry name" value="Glyco_trans_9"/>
</dbReference>
<evidence type="ECO:0000313" key="4">
    <source>
        <dbReference type="Proteomes" id="UP001501195"/>
    </source>
</evidence>
<sequence>MSGAVGPGGAGAAGDVLVLRALGLGDLLTGVAPLRGVRRRWPGHRVVLAAPAAIGEFLQRRGVVDAVLVTSGLRPLRGVQGVLSGPGHVAVDLHGRGPESQELLLATRPAELLGFASVANPVGPDWWLDEHEVTRWCRLLEWTSPASSGVWCGPEDLRLRPRPEVLPDGPVVVHPGAAFASRRWPVQRWAEVTRELVAGGHPVVLTGSADEAHLTEELAALAPGALDLGGRLDLEGLAEVVGRSRLVLSGDTGTAHLATALGVASVVLFGPTPPHWWGPVLDADRHRVLWRGDPRATTYVGDPHGAALDPTLGRIAPAEVLAAGDELLGGR</sequence>
<evidence type="ECO:0000256" key="1">
    <source>
        <dbReference type="ARBA" id="ARBA00022676"/>
    </source>
</evidence>
<dbReference type="RefSeq" id="WP_345713920.1">
    <property type="nucleotide sequence ID" value="NZ_BAABIL010000664.1"/>
</dbReference>
<evidence type="ECO:0000256" key="2">
    <source>
        <dbReference type="ARBA" id="ARBA00022679"/>
    </source>
</evidence>
<gene>
    <name evidence="3" type="ORF">GCM10023225_33180</name>
</gene>
<evidence type="ECO:0000313" key="3">
    <source>
        <dbReference type="EMBL" id="GAA4659408.1"/>
    </source>
</evidence>
<keyword evidence="1" id="KW-0328">Glycosyltransferase</keyword>
<dbReference type="PANTHER" id="PTHR30160">
    <property type="entry name" value="TETRAACYLDISACCHARIDE 4'-KINASE-RELATED"/>
    <property type="match status" value="1"/>
</dbReference>
<proteinExistence type="predicted"/>
<keyword evidence="4" id="KW-1185">Reference proteome</keyword>
<protein>
    <submittedName>
        <fullName evidence="3">Glycosyltransferase family 9 protein</fullName>
    </submittedName>
</protein>
<dbReference type="EMBL" id="BAABIL010000664">
    <property type="protein sequence ID" value="GAA4659408.1"/>
    <property type="molecule type" value="Genomic_DNA"/>
</dbReference>